<evidence type="ECO:0008006" key="3">
    <source>
        <dbReference type="Google" id="ProtNLM"/>
    </source>
</evidence>
<gene>
    <name evidence="1" type="ORF">EOS_12350</name>
</gene>
<protein>
    <recommendedName>
        <fullName evidence="3">Antitoxin Xre/MbcA/ParS-like toxin-binding domain-containing protein</fullName>
    </recommendedName>
</protein>
<organism evidence="1 2">
    <name type="scientific">Caballeronia mineralivorans PML1(12)</name>
    <dbReference type="NCBI Taxonomy" id="908627"/>
    <lineage>
        <taxon>Bacteria</taxon>
        <taxon>Pseudomonadati</taxon>
        <taxon>Pseudomonadota</taxon>
        <taxon>Betaproteobacteria</taxon>
        <taxon>Burkholderiales</taxon>
        <taxon>Burkholderiaceae</taxon>
        <taxon>Caballeronia</taxon>
    </lineage>
</organism>
<dbReference type="PATRIC" id="fig|908627.4.peg.2741"/>
<evidence type="ECO:0000313" key="1">
    <source>
        <dbReference type="EMBL" id="KLU25894.1"/>
    </source>
</evidence>
<accession>A0A0J1CZD7</accession>
<proteinExistence type="predicted"/>
<sequence length="70" mass="7769">FKTHPDVQSLAKTLCGHFDLACVIYGKVGPSYSEWISSHTPALGNLAPLQCLDNPTLLKKLREMLMRIPC</sequence>
<dbReference type="Proteomes" id="UP000035963">
    <property type="component" value="Unassembled WGS sequence"/>
</dbReference>
<keyword evidence="2" id="KW-1185">Reference proteome</keyword>
<comment type="caution">
    <text evidence="1">The sequence shown here is derived from an EMBL/GenBank/DDBJ whole genome shotgun (WGS) entry which is preliminary data.</text>
</comment>
<feature type="non-terminal residue" evidence="1">
    <location>
        <position position="1"/>
    </location>
</feature>
<dbReference type="EMBL" id="AEJF01000083">
    <property type="protein sequence ID" value="KLU25894.1"/>
    <property type="molecule type" value="Genomic_DNA"/>
</dbReference>
<evidence type="ECO:0000313" key="2">
    <source>
        <dbReference type="Proteomes" id="UP000035963"/>
    </source>
</evidence>
<name>A0A0J1CZD7_9BURK</name>
<reference evidence="1 2" key="1">
    <citation type="journal article" date="2015" name="Genome Announc.">
        <title>Draft Genome Sequence of Burkholderia sp. Strain PML1(12), an Ectomycorrhizosphere-Inhabiting Bacterium with Effective Mineral-Weathering Ability.</title>
        <authorList>
            <person name="Uroz S."/>
            <person name="Oger P."/>
        </authorList>
    </citation>
    <scope>NUCLEOTIDE SEQUENCE [LARGE SCALE GENOMIC DNA]</scope>
    <source>
        <strain evidence="2">PML1(12)</strain>
    </source>
</reference>
<dbReference type="AlphaFoldDB" id="A0A0J1CZD7"/>